<feature type="signal peptide" evidence="1">
    <location>
        <begin position="1"/>
        <end position="34"/>
    </location>
</feature>
<sequence>MTPVSEPGCYLLTMTRRLTPPLAALALLAAPAAADPSDIRDVTIEKTGMDWRVSVTLAHPDTGWDHYADGWRIEAEDGAVIGMRVLHHPHVQEQPFTRSLSSVMVPDGVWTVYIRARCSVDGWDAARTAVKVRPGL</sequence>
<gene>
    <name evidence="2" type="ORF">SAMN05421759_101289</name>
</gene>
<evidence type="ECO:0000256" key="1">
    <source>
        <dbReference type="SAM" id="SignalP"/>
    </source>
</evidence>
<evidence type="ECO:0000313" key="3">
    <source>
        <dbReference type="Proteomes" id="UP000186684"/>
    </source>
</evidence>
<feature type="chain" id="PRO_5012839905" evidence="1">
    <location>
        <begin position="35"/>
        <end position="136"/>
    </location>
</feature>
<dbReference type="Proteomes" id="UP000186684">
    <property type="component" value="Unassembled WGS sequence"/>
</dbReference>
<organism evidence="2 3">
    <name type="scientific">Roseivivax lentus</name>
    <dbReference type="NCBI Taxonomy" id="633194"/>
    <lineage>
        <taxon>Bacteria</taxon>
        <taxon>Pseudomonadati</taxon>
        <taxon>Pseudomonadota</taxon>
        <taxon>Alphaproteobacteria</taxon>
        <taxon>Rhodobacterales</taxon>
        <taxon>Roseobacteraceae</taxon>
        <taxon>Roseivivax</taxon>
    </lineage>
</organism>
<keyword evidence="1" id="KW-0732">Signal</keyword>
<protein>
    <submittedName>
        <fullName evidence="2">Uncharacterized protein</fullName>
    </submittedName>
</protein>
<dbReference type="AlphaFoldDB" id="A0A1N7JWX4"/>
<dbReference type="EMBL" id="FTOQ01000001">
    <property type="protein sequence ID" value="SIS53838.1"/>
    <property type="molecule type" value="Genomic_DNA"/>
</dbReference>
<reference evidence="3" key="1">
    <citation type="submission" date="2017-01" db="EMBL/GenBank/DDBJ databases">
        <authorList>
            <person name="Varghese N."/>
            <person name="Submissions S."/>
        </authorList>
    </citation>
    <scope>NUCLEOTIDE SEQUENCE [LARGE SCALE GENOMIC DNA]</scope>
    <source>
        <strain evidence="3">DSM 29430</strain>
    </source>
</reference>
<dbReference type="STRING" id="633194.SAMN05421759_101289"/>
<keyword evidence="3" id="KW-1185">Reference proteome</keyword>
<proteinExistence type="predicted"/>
<evidence type="ECO:0000313" key="2">
    <source>
        <dbReference type="EMBL" id="SIS53838.1"/>
    </source>
</evidence>
<accession>A0A1N7JWX4</accession>
<name>A0A1N7JWX4_9RHOB</name>